<accession>A0A0G0Y8Z2</accession>
<sequence length="281" mass="32445">MALPQSLLNLSDTLSYFDKYDYPLTLDEIKYWSSATHPLSFPLSLVKRGDRGELYFLPGRSHLVKLRKQREQFSKAKWVIAHHQAAKLAKLPFVMAIFVTGALAMNNCPKDDDIDLMIITKSNTLWITRFFVNLFLNSHRRHPDDKTAPNKICLNLWLDTNNLVLHAHSIYTAHEILQAKCIFDRGGIHRQFLKQNSWVKKYLPVAYKSQAQNSLPADASHQAMQAGKVQINSKSQFPNTNLVIRILNLMLFVLQWLYMKPKMTTERVSLGYAFFHPTKQS</sequence>
<comment type="caution">
    <text evidence="1">The sequence shown here is derived from an EMBL/GenBank/DDBJ whole genome shotgun (WGS) entry which is preliminary data.</text>
</comment>
<dbReference type="STRING" id="1618356.UU93_C0001G0028"/>
<dbReference type="AlphaFoldDB" id="A0A0G0Y8Z2"/>
<reference evidence="1 2" key="1">
    <citation type="journal article" date="2015" name="Nature">
        <title>rRNA introns, odd ribosomes, and small enigmatic genomes across a large radiation of phyla.</title>
        <authorList>
            <person name="Brown C.T."/>
            <person name="Hug L.A."/>
            <person name="Thomas B.C."/>
            <person name="Sharon I."/>
            <person name="Castelle C.J."/>
            <person name="Singh A."/>
            <person name="Wilkins M.J."/>
            <person name="Williams K.H."/>
            <person name="Banfield J.F."/>
        </authorList>
    </citation>
    <scope>NUCLEOTIDE SEQUENCE [LARGE SCALE GENOMIC DNA]</scope>
</reference>
<evidence type="ECO:0000313" key="1">
    <source>
        <dbReference type="EMBL" id="KKS33197.1"/>
    </source>
</evidence>
<proteinExistence type="predicted"/>
<organism evidence="1 2">
    <name type="scientific">Candidatus Amesbacteria bacterium GW2011_GWA2_42_12</name>
    <dbReference type="NCBI Taxonomy" id="1618356"/>
    <lineage>
        <taxon>Bacteria</taxon>
        <taxon>Candidatus Amesiibacteriota</taxon>
    </lineage>
</organism>
<name>A0A0G0Y8Z2_9BACT</name>
<evidence type="ECO:0008006" key="3">
    <source>
        <dbReference type="Google" id="ProtNLM"/>
    </source>
</evidence>
<dbReference type="Proteomes" id="UP000034160">
    <property type="component" value="Unassembled WGS sequence"/>
</dbReference>
<gene>
    <name evidence="1" type="ORF">UU93_C0001G0028</name>
</gene>
<protein>
    <recommendedName>
        <fullName evidence="3">Polymerase nucleotidyl transferase domain-containing protein</fullName>
    </recommendedName>
</protein>
<evidence type="ECO:0000313" key="2">
    <source>
        <dbReference type="Proteomes" id="UP000034160"/>
    </source>
</evidence>
<dbReference type="EMBL" id="LCCN01000001">
    <property type="protein sequence ID" value="KKS33197.1"/>
    <property type="molecule type" value="Genomic_DNA"/>
</dbReference>